<reference evidence="2 3" key="1">
    <citation type="submission" date="2019-03" db="EMBL/GenBank/DDBJ databases">
        <title>Genomic Encyclopedia of Type Strains, Phase III (KMG-III): the genomes of soil and plant-associated and newly described type strains.</title>
        <authorList>
            <person name="Whitman W."/>
        </authorList>
    </citation>
    <scope>NUCLEOTIDE SEQUENCE [LARGE SCALE GENOMIC DNA]</scope>
    <source>
        <strain evidence="2 3">CGMCC 1.7660</strain>
    </source>
</reference>
<gene>
    <name evidence="2" type="ORF">A8950_1068</name>
</gene>
<comment type="caution">
    <text evidence="2">The sequence shown here is derived from an EMBL/GenBank/DDBJ whole genome shotgun (WGS) entry which is preliminary data.</text>
</comment>
<keyword evidence="2" id="KW-0378">Hydrolase</keyword>
<evidence type="ECO:0000256" key="1">
    <source>
        <dbReference type="SAM" id="SignalP"/>
    </source>
</evidence>
<sequence>MSPKFASLAGAALMTLCAAAPAHAEQVLDIAPNPEAAPGEAWAAVAEMIMVYYDVPNTGPVEMQCSLAYFLTGNEDCRKPAGESEFSAVSRVVKGYSQFARETFGELPIAMRWESAKVIPPDELAHEIRFERPVLVEVQPPRNEGETEFSKRAVLIVGVDGDGENLQVIVNDPKVYSLTENPYIEAGGRIRDESGQYQLGYEDFRTFLKWSATLYKIKPD</sequence>
<evidence type="ECO:0000313" key="2">
    <source>
        <dbReference type="EMBL" id="TDQ84511.1"/>
    </source>
</evidence>
<evidence type="ECO:0000313" key="3">
    <source>
        <dbReference type="Proteomes" id="UP000295783"/>
    </source>
</evidence>
<dbReference type="EMBL" id="SNYW01000006">
    <property type="protein sequence ID" value="TDQ84511.1"/>
    <property type="molecule type" value="Genomic_DNA"/>
</dbReference>
<dbReference type="OrthoDB" id="667284at2"/>
<keyword evidence="2" id="KW-0645">Protease</keyword>
<dbReference type="RefSeq" id="WP_133612531.1">
    <property type="nucleotide sequence ID" value="NZ_SNYW01000006.1"/>
</dbReference>
<dbReference type="Proteomes" id="UP000295783">
    <property type="component" value="Unassembled WGS sequence"/>
</dbReference>
<dbReference type="GO" id="GO:0008233">
    <property type="term" value="F:peptidase activity"/>
    <property type="evidence" value="ECO:0007669"/>
    <property type="project" value="UniProtKB-KW"/>
</dbReference>
<organism evidence="2 3">
    <name type="scientific">Dongia mobilis</name>
    <dbReference type="NCBI Taxonomy" id="578943"/>
    <lineage>
        <taxon>Bacteria</taxon>
        <taxon>Pseudomonadati</taxon>
        <taxon>Pseudomonadota</taxon>
        <taxon>Alphaproteobacteria</taxon>
        <taxon>Rhodospirillales</taxon>
        <taxon>Dongiaceae</taxon>
        <taxon>Dongia</taxon>
    </lineage>
</organism>
<feature type="signal peptide" evidence="1">
    <location>
        <begin position="1"/>
        <end position="24"/>
    </location>
</feature>
<proteinExistence type="predicted"/>
<name>A0A4V3DF92_9PROT</name>
<accession>A0A4V3DF92</accession>
<feature type="chain" id="PRO_5020708531" evidence="1">
    <location>
        <begin position="25"/>
        <end position="220"/>
    </location>
</feature>
<dbReference type="AlphaFoldDB" id="A0A4V3DF92"/>
<dbReference type="GO" id="GO:0006508">
    <property type="term" value="P:proteolysis"/>
    <property type="evidence" value="ECO:0007669"/>
    <property type="project" value="UniProtKB-KW"/>
</dbReference>
<keyword evidence="3" id="KW-1185">Reference proteome</keyword>
<keyword evidence="1" id="KW-0732">Signal</keyword>
<protein>
    <submittedName>
        <fullName evidence="2">Papain like cysteine protease AvrRpt2</fullName>
    </submittedName>
</protein>